<evidence type="ECO:0000259" key="5">
    <source>
        <dbReference type="PROSITE" id="PS51465"/>
    </source>
</evidence>
<dbReference type="PROSITE" id="PS51465">
    <property type="entry name" value="KAZAL_2"/>
    <property type="match status" value="1"/>
</dbReference>
<dbReference type="EMBL" id="CAJVCH010109288">
    <property type="protein sequence ID" value="CAG7724384.1"/>
    <property type="molecule type" value="Genomic_DNA"/>
</dbReference>
<keyword evidence="7" id="KW-1185">Reference proteome</keyword>
<dbReference type="OrthoDB" id="328123at2759"/>
<dbReference type="PANTHER" id="PTHR21179">
    <property type="entry name" value="SERINE-TYPE ENDOPEPTIDASE INHIBITOR"/>
    <property type="match status" value="1"/>
</dbReference>
<evidence type="ECO:0000256" key="1">
    <source>
        <dbReference type="ARBA" id="ARBA00004613"/>
    </source>
</evidence>
<dbReference type="InterPro" id="IPR002350">
    <property type="entry name" value="Kazal_dom"/>
</dbReference>
<dbReference type="Pfam" id="PF00050">
    <property type="entry name" value="Kazal_1"/>
    <property type="match status" value="1"/>
</dbReference>
<keyword evidence="3" id="KW-1015">Disulfide bond</keyword>
<dbReference type="InterPro" id="IPR039932">
    <property type="entry name" value="Spink4-like"/>
</dbReference>
<evidence type="ECO:0000313" key="7">
    <source>
        <dbReference type="Proteomes" id="UP000708208"/>
    </source>
</evidence>
<name>A0A8J2NXX4_9HEXA</name>
<evidence type="ECO:0000313" key="6">
    <source>
        <dbReference type="EMBL" id="CAG7724384.1"/>
    </source>
</evidence>
<comment type="subcellular location">
    <subcellularLocation>
        <location evidence="1">Secreted</location>
    </subcellularLocation>
</comment>
<feature type="signal peptide" evidence="4">
    <location>
        <begin position="1"/>
        <end position="21"/>
    </location>
</feature>
<dbReference type="GO" id="GO:0005576">
    <property type="term" value="C:extracellular region"/>
    <property type="evidence" value="ECO:0007669"/>
    <property type="project" value="UniProtKB-SubCell"/>
</dbReference>
<comment type="caution">
    <text evidence="6">The sequence shown here is derived from an EMBL/GenBank/DDBJ whole genome shotgun (WGS) entry which is preliminary data.</text>
</comment>
<sequence length="80" mass="8474">MKSSILCVLILTVIAVTVVTAQDQDPCVGGKQPSCICLSDYSPVCGSDGKTYSNLCGLNCQKQCEKDLQMASHGECKNSN</sequence>
<protein>
    <recommendedName>
        <fullName evidence="5">Kazal-like domain-containing protein</fullName>
    </recommendedName>
</protein>
<dbReference type="PROSITE" id="PS00282">
    <property type="entry name" value="KAZAL_1"/>
    <property type="match status" value="1"/>
</dbReference>
<feature type="chain" id="PRO_5035207335" description="Kazal-like domain-containing protein" evidence="4">
    <location>
        <begin position="22"/>
        <end position="80"/>
    </location>
</feature>
<accession>A0A8J2NXX4</accession>
<evidence type="ECO:0000256" key="4">
    <source>
        <dbReference type="SAM" id="SignalP"/>
    </source>
</evidence>
<dbReference type="PANTHER" id="PTHR21179:SF0">
    <property type="entry name" value="SERINE PROTEASE INHIBITOR KAZAL-TYPE 4"/>
    <property type="match status" value="1"/>
</dbReference>
<organism evidence="6 7">
    <name type="scientific">Allacma fusca</name>
    <dbReference type="NCBI Taxonomy" id="39272"/>
    <lineage>
        <taxon>Eukaryota</taxon>
        <taxon>Metazoa</taxon>
        <taxon>Ecdysozoa</taxon>
        <taxon>Arthropoda</taxon>
        <taxon>Hexapoda</taxon>
        <taxon>Collembola</taxon>
        <taxon>Symphypleona</taxon>
        <taxon>Sminthuridae</taxon>
        <taxon>Allacma</taxon>
    </lineage>
</organism>
<dbReference type="GO" id="GO:0004867">
    <property type="term" value="F:serine-type endopeptidase inhibitor activity"/>
    <property type="evidence" value="ECO:0007669"/>
    <property type="project" value="InterPro"/>
</dbReference>
<dbReference type="CDD" id="cd00104">
    <property type="entry name" value="KAZAL_FS"/>
    <property type="match status" value="1"/>
</dbReference>
<dbReference type="SMART" id="SM00280">
    <property type="entry name" value="KAZAL"/>
    <property type="match status" value="1"/>
</dbReference>
<keyword evidence="4" id="KW-0732">Signal</keyword>
<dbReference type="Proteomes" id="UP000708208">
    <property type="component" value="Unassembled WGS sequence"/>
</dbReference>
<evidence type="ECO:0000256" key="2">
    <source>
        <dbReference type="ARBA" id="ARBA00022525"/>
    </source>
</evidence>
<proteinExistence type="predicted"/>
<gene>
    <name evidence="6" type="ORF">AFUS01_LOCUS13414</name>
</gene>
<keyword evidence="2" id="KW-0964">Secreted</keyword>
<evidence type="ECO:0000256" key="3">
    <source>
        <dbReference type="ARBA" id="ARBA00023157"/>
    </source>
</evidence>
<reference evidence="6" key="1">
    <citation type="submission" date="2021-06" db="EMBL/GenBank/DDBJ databases">
        <authorList>
            <person name="Hodson N. C."/>
            <person name="Mongue J. A."/>
            <person name="Jaron S. K."/>
        </authorList>
    </citation>
    <scope>NUCLEOTIDE SEQUENCE</scope>
</reference>
<dbReference type="AlphaFoldDB" id="A0A8J2NXX4"/>
<feature type="domain" description="Kazal-like" evidence="5">
    <location>
        <begin position="29"/>
        <end position="78"/>
    </location>
</feature>